<evidence type="ECO:0000256" key="6">
    <source>
        <dbReference type="ARBA" id="ARBA00023136"/>
    </source>
</evidence>
<evidence type="ECO:0000256" key="2">
    <source>
        <dbReference type="ARBA" id="ARBA00005914"/>
    </source>
</evidence>
<sequence>MDTPPTSPDAPGEPSRPSAERVREGVLAIPRGVAQVDFQPSYWTGLIFLIALFVGGWEFGAFGLLGCATATLTAWTFGVPWDRISAGLEGFSGTLVGVGLVLYLGTNWVTVLVVIGASIGASMVNSALVVLLKQYNLPALTAPFCVVTLMMLIAAPSFHRVWIHHPLNPPPSATHPGTEVSFSDVWHGFFNGFGQVFFQDKWYVGLIFLVGLAVSSRTVAAAASAGSIIGLLMGWWLGAQAADLDAGLYGYNSVLTGIALAGTFVVLGPAGIGFAAIGAATAAVATPAITNTFNIVGGHALTWPFVLTTWIFLAAVPTLSMLRRTS</sequence>
<feature type="region of interest" description="Disordered" evidence="8">
    <location>
        <begin position="1"/>
        <end position="21"/>
    </location>
</feature>
<dbReference type="RefSeq" id="WP_148352462.1">
    <property type="nucleotide sequence ID" value="NZ_JBHSBF010000012.1"/>
</dbReference>
<accession>A0A5D0U4F9</accession>
<feature type="transmembrane region" description="Helical" evidence="9">
    <location>
        <begin position="111"/>
        <end position="132"/>
    </location>
</feature>
<evidence type="ECO:0000256" key="9">
    <source>
        <dbReference type="SAM" id="Phobius"/>
    </source>
</evidence>
<organism evidence="10 11">
    <name type="scientific">Actinomadura syzygii</name>
    <dbReference type="NCBI Taxonomy" id="1427538"/>
    <lineage>
        <taxon>Bacteria</taxon>
        <taxon>Bacillati</taxon>
        <taxon>Actinomycetota</taxon>
        <taxon>Actinomycetes</taxon>
        <taxon>Streptosporangiales</taxon>
        <taxon>Thermomonosporaceae</taxon>
        <taxon>Actinomadura</taxon>
    </lineage>
</organism>
<keyword evidence="4 9" id="KW-0812">Transmembrane</keyword>
<feature type="transmembrane region" description="Helical" evidence="9">
    <location>
        <begin position="202"/>
        <end position="233"/>
    </location>
</feature>
<evidence type="ECO:0000256" key="4">
    <source>
        <dbReference type="ARBA" id="ARBA00022692"/>
    </source>
</evidence>
<dbReference type="InterPro" id="IPR004937">
    <property type="entry name" value="Urea_transporter"/>
</dbReference>
<keyword evidence="11" id="KW-1185">Reference proteome</keyword>
<dbReference type="Gene3D" id="1.10.3430.10">
    <property type="entry name" value="Ammonium transporter AmtB like domains"/>
    <property type="match status" value="1"/>
</dbReference>
<keyword evidence="5 9" id="KW-1133">Transmembrane helix</keyword>
<feature type="site" description="Important for channel permeability" evidence="7">
    <location>
        <position position="302"/>
    </location>
</feature>
<evidence type="ECO:0000313" key="10">
    <source>
        <dbReference type="EMBL" id="TYC12522.1"/>
    </source>
</evidence>
<keyword evidence="6 9" id="KW-0472">Membrane</keyword>
<dbReference type="PIRSF" id="PIRSF016502">
    <property type="entry name" value="Urea_transporter"/>
    <property type="match status" value="1"/>
</dbReference>
<dbReference type="PANTHER" id="PTHR10464:SF4">
    <property type="entry name" value="UREA TRANSPORTER"/>
    <property type="match status" value="1"/>
</dbReference>
<feature type="transmembrane region" description="Helical" evidence="9">
    <location>
        <begin position="254"/>
        <end position="280"/>
    </location>
</feature>
<evidence type="ECO:0000256" key="5">
    <source>
        <dbReference type="ARBA" id="ARBA00022989"/>
    </source>
</evidence>
<gene>
    <name evidence="10" type="ORF">FXF65_25160</name>
</gene>
<dbReference type="Proteomes" id="UP000322634">
    <property type="component" value="Unassembled WGS sequence"/>
</dbReference>
<dbReference type="GO" id="GO:0015204">
    <property type="term" value="F:urea transmembrane transporter activity"/>
    <property type="evidence" value="ECO:0007669"/>
    <property type="project" value="InterPro"/>
</dbReference>
<dbReference type="OrthoDB" id="3672812at2"/>
<dbReference type="PANTHER" id="PTHR10464">
    <property type="entry name" value="UREA TRANSPORTER"/>
    <property type="match status" value="1"/>
</dbReference>
<dbReference type="EMBL" id="VSFF01000009">
    <property type="protein sequence ID" value="TYC12522.1"/>
    <property type="molecule type" value="Genomic_DNA"/>
</dbReference>
<evidence type="ECO:0000256" key="7">
    <source>
        <dbReference type="PIRSR" id="PIRSR016502-1"/>
    </source>
</evidence>
<name>A0A5D0U4F9_9ACTN</name>
<evidence type="ECO:0000313" key="11">
    <source>
        <dbReference type="Proteomes" id="UP000322634"/>
    </source>
</evidence>
<feature type="transmembrane region" description="Helical" evidence="9">
    <location>
        <begin position="139"/>
        <end position="158"/>
    </location>
</feature>
<evidence type="ECO:0000256" key="3">
    <source>
        <dbReference type="ARBA" id="ARBA00022475"/>
    </source>
</evidence>
<evidence type="ECO:0000256" key="8">
    <source>
        <dbReference type="SAM" id="MobiDB-lite"/>
    </source>
</evidence>
<feature type="transmembrane region" description="Helical" evidence="9">
    <location>
        <begin position="300"/>
        <end position="322"/>
    </location>
</feature>
<dbReference type="InterPro" id="IPR029020">
    <property type="entry name" value="Ammonium/urea_transptr"/>
</dbReference>
<dbReference type="Pfam" id="PF03253">
    <property type="entry name" value="UT"/>
    <property type="match status" value="1"/>
</dbReference>
<protein>
    <submittedName>
        <fullName evidence="10">Urea transporter</fullName>
    </submittedName>
</protein>
<comment type="caution">
    <text evidence="10">The sequence shown here is derived from an EMBL/GenBank/DDBJ whole genome shotgun (WGS) entry which is preliminary data.</text>
</comment>
<dbReference type="GO" id="GO:0005886">
    <property type="term" value="C:plasma membrane"/>
    <property type="evidence" value="ECO:0007669"/>
    <property type="project" value="UniProtKB-SubCell"/>
</dbReference>
<proteinExistence type="inferred from homology"/>
<feature type="transmembrane region" description="Helical" evidence="9">
    <location>
        <begin position="46"/>
        <end position="72"/>
    </location>
</feature>
<comment type="similarity">
    <text evidence="2">Belongs to the urea transporter family.</text>
</comment>
<keyword evidence="3" id="KW-1003">Cell membrane</keyword>
<feature type="transmembrane region" description="Helical" evidence="9">
    <location>
        <begin position="84"/>
        <end position="105"/>
    </location>
</feature>
<dbReference type="AlphaFoldDB" id="A0A5D0U4F9"/>
<comment type="subcellular location">
    <subcellularLocation>
        <location evidence="1">Cell membrane</location>
        <topology evidence="1">Multi-pass membrane protein</topology>
    </subcellularLocation>
</comment>
<evidence type="ECO:0000256" key="1">
    <source>
        <dbReference type="ARBA" id="ARBA00004651"/>
    </source>
</evidence>
<reference evidence="10 11" key="1">
    <citation type="submission" date="2019-08" db="EMBL/GenBank/DDBJ databases">
        <title>Actinomadura sp. nov. CYP1-5 isolated from mountain soil.</title>
        <authorList>
            <person name="Songsumanus A."/>
            <person name="Kuncharoen N."/>
            <person name="Kudo T."/>
            <person name="Yuki M."/>
            <person name="Igarashi Y."/>
            <person name="Tanasupawat S."/>
        </authorList>
    </citation>
    <scope>NUCLEOTIDE SEQUENCE [LARGE SCALE GENOMIC DNA]</scope>
    <source>
        <strain evidence="10 11">GKU157</strain>
    </source>
</reference>